<evidence type="ECO:0000256" key="4">
    <source>
        <dbReference type="ARBA" id="ARBA00012388"/>
    </source>
</evidence>
<dbReference type="InterPro" id="IPR002058">
    <property type="entry name" value="PAP_assoc"/>
</dbReference>
<sequence>MLLSRSSVNLLGISTSDVDICITTPHKDLEDIFILAEILQKSNLHIVECVGNAKVPIVKFWDPNLKLACDANINHTVGVYNTQLIRNYVKIDQRVQPLVMIIKYWAQQRGLNNAAHGTLSSYSWTCMVLNFLQMRDPPILPVLQIPNIPLGNKVDLSNCKNIDSFFKFGNKNYESIGKLLLAFFKYFAYEFDSGHKVISLRQGKLLNKKEKNWSHWLLCIEEPFNTSRNLGNGINDASFRRIKNEFYRACRILHQSASLHECCKPTNQTPLDDFYNQCKYINGTLLIPLKVLKKTQSYLESKKHMDSDLITF</sequence>
<feature type="domain" description="PAP-associated" evidence="8">
    <location>
        <begin position="175"/>
        <end position="227"/>
    </location>
</feature>
<dbReference type="InterPro" id="IPR054708">
    <property type="entry name" value="MTPAP-like_central"/>
</dbReference>
<dbReference type="Pfam" id="PF22600">
    <property type="entry name" value="MTPAP-like_central"/>
    <property type="match status" value="1"/>
</dbReference>
<dbReference type="SUPFAM" id="SSF81631">
    <property type="entry name" value="PAP/OAS1 substrate-binding domain"/>
    <property type="match status" value="1"/>
</dbReference>
<dbReference type="SUPFAM" id="SSF81301">
    <property type="entry name" value="Nucleotidyltransferase"/>
    <property type="match status" value="1"/>
</dbReference>
<dbReference type="AlphaFoldDB" id="A0A397VSP6"/>
<dbReference type="PANTHER" id="PTHR12271:SF113">
    <property type="entry name" value="POLY(A) RNA POLYMERASE CID11"/>
    <property type="match status" value="1"/>
</dbReference>
<evidence type="ECO:0000256" key="3">
    <source>
        <dbReference type="ARBA" id="ARBA00008593"/>
    </source>
</evidence>
<dbReference type="Pfam" id="PF03828">
    <property type="entry name" value="PAP_assoc"/>
    <property type="match status" value="1"/>
</dbReference>
<dbReference type="PANTHER" id="PTHR12271">
    <property type="entry name" value="POLY A POLYMERASE CID PAP -RELATED"/>
    <property type="match status" value="1"/>
</dbReference>
<dbReference type="Gene3D" id="1.10.1410.10">
    <property type="match status" value="1"/>
</dbReference>
<comment type="cofactor">
    <cofactor evidence="1">
        <name>Mn(2+)</name>
        <dbReference type="ChEBI" id="CHEBI:29035"/>
    </cofactor>
</comment>
<protein>
    <recommendedName>
        <fullName evidence="4">polynucleotide adenylyltransferase</fullName>
        <ecNumber evidence="4">2.7.7.19</ecNumber>
    </recommendedName>
</protein>
<dbReference type="GO" id="GO:0010605">
    <property type="term" value="P:negative regulation of macromolecule metabolic process"/>
    <property type="evidence" value="ECO:0007669"/>
    <property type="project" value="UniProtKB-ARBA"/>
</dbReference>
<feature type="domain" description="Poly(A) RNA polymerase mitochondrial-like central palm" evidence="9">
    <location>
        <begin position="6"/>
        <end position="89"/>
    </location>
</feature>
<dbReference type="GO" id="GO:0046872">
    <property type="term" value="F:metal ion binding"/>
    <property type="evidence" value="ECO:0007669"/>
    <property type="project" value="UniProtKB-KW"/>
</dbReference>
<evidence type="ECO:0000256" key="2">
    <source>
        <dbReference type="ARBA" id="ARBA00001946"/>
    </source>
</evidence>
<keyword evidence="11" id="KW-1185">Reference proteome</keyword>
<evidence type="ECO:0000313" key="10">
    <source>
        <dbReference type="EMBL" id="RIB25585.1"/>
    </source>
</evidence>
<comment type="caution">
    <text evidence="10">The sequence shown here is derived from an EMBL/GenBank/DDBJ whole genome shotgun (WGS) entry which is preliminary data.</text>
</comment>
<evidence type="ECO:0000256" key="7">
    <source>
        <dbReference type="ARBA" id="ARBA00022842"/>
    </source>
</evidence>
<dbReference type="InterPro" id="IPR043519">
    <property type="entry name" value="NT_sf"/>
</dbReference>
<dbReference type="GO" id="GO:1990817">
    <property type="term" value="F:poly(A) RNA polymerase activity"/>
    <property type="evidence" value="ECO:0007669"/>
    <property type="project" value="UniProtKB-EC"/>
</dbReference>
<keyword evidence="5" id="KW-0808">Transferase</keyword>
<dbReference type="STRING" id="44941.A0A397VSP6"/>
<keyword evidence="7" id="KW-0460">Magnesium</keyword>
<proteinExistence type="inferred from homology"/>
<name>A0A397VSP6_9GLOM</name>
<dbReference type="Gene3D" id="3.30.460.10">
    <property type="entry name" value="Beta Polymerase, domain 2"/>
    <property type="match status" value="1"/>
</dbReference>
<reference evidence="10 11" key="1">
    <citation type="submission" date="2018-06" db="EMBL/GenBank/DDBJ databases">
        <title>Comparative genomics reveals the genomic features of Rhizophagus irregularis, R. cerebriforme, R. diaphanum and Gigaspora rosea, and their symbiotic lifestyle signature.</title>
        <authorList>
            <person name="Morin E."/>
            <person name="San Clemente H."/>
            <person name="Chen E.C.H."/>
            <person name="De La Providencia I."/>
            <person name="Hainaut M."/>
            <person name="Kuo A."/>
            <person name="Kohler A."/>
            <person name="Murat C."/>
            <person name="Tang N."/>
            <person name="Roy S."/>
            <person name="Loubradou J."/>
            <person name="Henrissat B."/>
            <person name="Grigoriev I.V."/>
            <person name="Corradi N."/>
            <person name="Roux C."/>
            <person name="Martin F.M."/>
        </authorList>
    </citation>
    <scope>NUCLEOTIDE SEQUENCE [LARGE SCALE GENOMIC DNA]</scope>
    <source>
        <strain evidence="10 11">DAOM 194757</strain>
    </source>
</reference>
<evidence type="ECO:0000259" key="9">
    <source>
        <dbReference type="Pfam" id="PF22600"/>
    </source>
</evidence>
<evidence type="ECO:0000256" key="5">
    <source>
        <dbReference type="ARBA" id="ARBA00022679"/>
    </source>
</evidence>
<evidence type="ECO:0000256" key="6">
    <source>
        <dbReference type="ARBA" id="ARBA00022723"/>
    </source>
</evidence>
<dbReference type="EMBL" id="QKWP01000169">
    <property type="protein sequence ID" value="RIB25585.1"/>
    <property type="molecule type" value="Genomic_DNA"/>
</dbReference>
<comment type="cofactor">
    <cofactor evidence="2">
        <name>Mg(2+)</name>
        <dbReference type="ChEBI" id="CHEBI:18420"/>
    </cofactor>
</comment>
<evidence type="ECO:0000256" key="1">
    <source>
        <dbReference type="ARBA" id="ARBA00001936"/>
    </source>
</evidence>
<organism evidence="10 11">
    <name type="scientific">Gigaspora rosea</name>
    <dbReference type="NCBI Taxonomy" id="44941"/>
    <lineage>
        <taxon>Eukaryota</taxon>
        <taxon>Fungi</taxon>
        <taxon>Fungi incertae sedis</taxon>
        <taxon>Mucoromycota</taxon>
        <taxon>Glomeromycotina</taxon>
        <taxon>Glomeromycetes</taxon>
        <taxon>Diversisporales</taxon>
        <taxon>Gigasporaceae</taxon>
        <taxon>Gigaspora</taxon>
    </lineage>
</organism>
<dbReference type="GO" id="GO:0031123">
    <property type="term" value="P:RNA 3'-end processing"/>
    <property type="evidence" value="ECO:0007669"/>
    <property type="project" value="TreeGrafter"/>
</dbReference>
<evidence type="ECO:0000313" key="11">
    <source>
        <dbReference type="Proteomes" id="UP000266673"/>
    </source>
</evidence>
<gene>
    <name evidence="10" type="ORF">C2G38_2165592</name>
</gene>
<evidence type="ECO:0000259" key="8">
    <source>
        <dbReference type="Pfam" id="PF03828"/>
    </source>
</evidence>
<dbReference type="EC" id="2.7.7.19" evidence="4"/>
<comment type="similarity">
    <text evidence="3">Belongs to the DNA polymerase type-B-like family.</text>
</comment>
<dbReference type="Proteomes" id="UP000266673">
    <property type="component" value="Unassembled WGS sequence"/>
</dbReference>
<dbReference type="CDD" id="cd05402">
    <property type="entry name" value="NT_PAP_TUTase"/>
    <property type="match status" value="1"/>
</dbReference>
<dbReference type="OrthoDB" id="2274644at2759"/>
<keyword evidence="6" id="KW-0479">Metal-binding</keyword>
<accession>A0A397VSP6</accession>